<organism evidence="6 7">
    <name type="scientific">Actinocatenispora comari</name>
    <dbReference type="NCBI Taxonomy" id="2807577"/>
    <lineage>
        <taxon>Bacteria</taxon>
        <taxon>Bacillati</taxon>
        <taxon>Actinomycetota</taxon>
        <taxon>Actinomycetes</taxon>
        <taxon>Micromonosporales</taxon>
        <taxon>Micromonosporaceae</taxon>
        <taxon>Actinocatenispora</taxon>
    </lineage>
</organism>
<feature type="compositionally biased region" description="Low complexity" evidence="4">
    <location>
        <begin position="1075"/>
        <end position="1090"/>
    </location>
</feature>
<evidence type="ECO:0000259" key="5">
    <source>
        <dbReference type="PROSITE" id="PS50075"/>
    </source>
</evidence>
<dbReference type="InterPro" id="IPR009081">
    <property type="entry name" value="PP-bd_ACP"/>
</dbReference>
<dbReference type="InterPro" id="IPR000873">
    <property type="entry name" value="AMP-dep_synth/lig_dom"/>
</dbReference>
<dbReference type="InterPro" id="IPR020806">
    <property type="entry name" value="PKS_PP-bd"/>
</dbReference>
<dbReference type="PANTHER" id="PTHR45527">
    <property type="entry name" value="NONRIBOSOMAL PEPTIDE SYNTHETASE"/>
    <property type="match status" value="1"/>
</dbReference>
<dbReference type="Pfam" id="PF00550">
    <property type="entry name" value="PP-binding"/>
    <property type="match status" value="1"/>
</dbReference>
<dbReference type="Proteomes" id="UP000614996">
    <property type="component" value="Unassembled WGS sequence"/>
</dbReference>
<keyword evidence="2" id="KW-0596">Phosphopantetheine</keyword>
<evidence type="ECO:0000313" key="6">
    <source>
        <dbReference type="EMBL" id="GIL25112.1"/>
    </source>
</evidence>
<evidence type="ECO:0000256" key="3">
    <source>
        <dbReference type="ARBA" id="ARBA00022553"/>
    </source>
</evidence>
<dbReference type="PROSITE" id="PS00455">
    <property type="entry name" value="AMP_BINDING"/>
    <property type="match status" value="1"/>
</dbReference>
<evidence type="ECO:0000256" key="2">
    <source>
        <dbReference type="ARBA" id="ARBA00022450"/>
    </source>
</evidence>
<dbReference type="CDD" id="cd19531">
    <property type="entry name" value="LCL_NRPS-like"/>
    <property type="match status" value="1"/>
</dbReference>
<keyword evidence="3" id="KW-0597">Phosphoprotein</keyword>
<feature type="compositionally biased region" description="Gly residues" evidence="4">
    <location>
        <begin position="1061"/>
        <end position="1074"/>
    </location>
</feature>
<dbReference type="InterPro" id="IPR036736">
    <property type="entry name" value="ACP-like_sf"/>
</dbReference>
<dbReference type="SUPFAM" id="SSF47336">
    <property type="entry name" value="ACP-like"/>
    <property type="match status" value="1"/>
</dbReference>
<accession>A0A8J4A9N4</accession>
<protein>
    <recommendedName>
        <fullName evidence="5">Carrier domain-containing protein</fullName>
    </recommendedName>
</protein>
<dbReference type="InterPro" id="IPR025110">
    <property type="entry name" value="AMP-bd_C"/>
</dbReference>
<dbReference type="Gene3D" id="3.30.300.30">
    <property type="match status" value="1"/>
</dbReference>
<dbReference type="Pfam" id="PF00501">
    <property type="entry name" value="AMP-binding"/>
    <property type="match status" value="1"/>
</dbReference>
<dbReference type="InterPro" id="IPR020845">
    <property type="entry name" value="AMP-binding_CS"/>
</dbReference>
<dbReference type="Pfam" id="PF13193">
    <property type="entry name" value="AMP-binding_C"/>
    <property type="match status" value="1"/>
</dbReference>
<dbReference type="FunFam" id="3.40.50.12780:FF:000012">
    <property type="entry name" value="Non-ribosomal peptide synthetase"/>
    <property type="match status" value="1"/>
</dbReference>
<dbReference type="GO" id="GO:0005737">
    <property type="term" value="C:cytoplasm"/>
    <property type="evidence" value="ECO:0007669"/>
    <property type="project" value="TreeGrafter"/>
</dbReference>
<dbReference type="EMBL" id="BOPO01000004">
    <property type="protein sequence ID" value="GIL25112.1"/>
    <property type="molecule type" value="Genomic_DNA"/>
</dbReference>
<dbReference type="Gene3D" id="3.30.559.30">
    <property type="entry name" value="Nonribosomal peptide synthetase, condensation domain"/>
    <property type="match status" value="1"/>
</dbReference>
<feature type="region of interest" description="Disordered" evidence="4">
    <location>
        <begin position="70"/>
        <end position="97"/>
    </location>
</feature>
<dbReference type="AlphaFoldDB" id="A0A8J4A9N4"/>
<dbReference type="GO" id="GO:0044550">
    <property type="term" value="P:secondary metabolite biosynthetic process"/>
    <property type="evidence" value="ECO:0007669"/>
    <property type="project" value="TreeGrafter"/>
</dbReference>
<dbReference type="Gene3D" id="3.40.50.980">
    <property type="match status" value="2"/>
</dbReference>
<dbReference type="Gene3D" id="2.30.38.10">
    <property type="entry name" value="Luciferase, Domain 3"/>
    <property type="match status" value="1"/>
</dbReference>
<dbReference type="SUPFAM" id="SSF52777">
    <property type="entry name" value="CoA-dependent acyltransferases"/>
    <property type="match status" value="2"/>
</dbReference>
<reference evidence="7" key="1">
    <citation type="journal article" date="2021" name="Int. J. Syst. Evol. Microbiol.">
        <title>Actinocatenispora comari sp. nov., an endophytic actinomycete isolated from aerial parts of Comarum salesowianum.</title>
        <authorList>
            <person name="Oyunbileg N."/>
            <person name="Iizaka Y."/>
            <person name="Hamada M."/>
            <person name="Davaapurev B.O."/>
            <person name="Fukumoto A."/>
            <person name="Tsetseg B."/>
            <person name="Kato F."/>
            <person name="Tamura T."/>
            <person name="Batkhuu J."/>
            <person name="Anzai Y."/>
        </authorList>
    </citation>
    <scope>NUCLEOTIDE SEQUENCE [LARGE SCALE GENOMIC DNA]</scope>
    <source>
        <strain evidence="7">NUM-2625</strain>
    </source>
</reference>
<gene>
    <name evidence="6" type="ORF">NUM_03670</name>
</gene>
<dbReference type="RefSeq" id="WP_207122755.1">
    <property type="nucleotide sequence ID" value="NZ_BOPO01000004.1"/>
</dbReference>
<evidence type="ECO:0000256" key="1">
    <source>
        <dbReference type="ARBA" id="ARBA00001957"/>
    </source>
</evidence>
<proteinExistence type="predicted"/>
<dbReference type="NCBIfam" id="TIGR01733">
    <property type="entry name" value="AA-adenyl-dom"/>
    <property type="match status" value="1"/>
</dbReference>
<dbReference type="InterPro" id="IPR010071">
    <property type="entry name" value="AA_adenyl_dom"/>
</dbReference>
<dbReference type="InterPro" id="IPR006162">
    <property type="entry name" value="Ppantetheine_attach_site"/>
</dbReference>
<dbReference type="FunFam" id="2.30.38.10:FF:000001">
    <property type="entry name" value="Non-ribosomal peptide synthetase PvdI"/>
    <property type="match status" value="1"/>
</dbReference>
<evidence type="ECO:0000313" key="7">
    <source>
        <dbReference type="Proteomes" id="UP000614996"/>
    </source>
</evidence>
<sequence length="1116" mass="117340">MAEYTFPVSSEQERLLVLDRMHPGSVQYHVPVAFRVSGPLDMAALRRAFAEVVARHEALRTTFRPDAGGYVQIVTDPTSPDPDPAGPGPVDGSGGAAACTGGAAGGVGEAFGVVDPVSPERLGAVLAELAARPFDLARGPLLRCAVLPLTGGDHVVLLTAHHIVCDGWSFAVLLTDLAAAYRAPGSLLPPDIQYPDYAAWQRDRLADGGYGPAVEHWRRTLHGAPQTLALPTDRPRPPVQSTDAESLVFVLDAGTRERLAAVAARYAATPFMVLFGAFAVFLRRICGQTDLVVGIPVAGRDRPETQDLVGMLANTLAVRFDLAGEPAFGDVVARVRDDLRAGRPYQDAPFGAVVDAVAPGRALSHDPLVQVAFSYDDDTESRLELAGAVTERIDVPLDAAKFDLLLHLERHDGELVARLVHRTDLFDTGTVRCWADAFRVLLAALLAEPDTAITAAPLLAAADVDRALAAVNPDPPVEAGPRLVPDLIGGRAAERPDAVALVCGDTVLTYRQLLARADRIAARLTAAGVGPEVPVGVCLPRSADMAIAALAVVRAGGAYLPLDPEQPAVRLRALLADARAHLVLTAPGYPADLGVPVGTLAGDRIEVPAVAPGPGGPVTPETLAYLLFTSGSTGTPKAVAVPHRALANLALAVRPGFPVTAADRVLQYVSFGFDVAVSDLFFAWTAGAELHVATEDERLGDALYERLRDSHISYVFLPPAAGMSLPVRPLPELRTLAVGGEPCPPELVDRWGTDGRRILDAYGPSECTVYATTAVLHPGEPVRIGRPVPNVRATVLDERLRPVPVGVTGEIYLSGASLARGYAHRPGLTAERFVADPYGPPGGRMYRTGDLGRYDHDGVLSYLGRDDAQVKVRGFRVELGEIETVLAAHPAVTAAAATVVGDALDRRLAAYVVGDEVPGPVELRGWLAERLPGYLVPDTVTRLDALPTGRSGKLDRAALPAPPAERPELAQPYAAASTPTERRIADVWSRVLGLTRIGVHDTFFDLGGNSIRLLAVLTALREQDPGVPGELVDLFRHPTVATLAAHLDRQAAVAGDPDPGAGAGEVVGAGGGAGSAATDASDASDAAPDTLLDDAAHRGRDRRARLAAARTGKGMR</sequence>
<name>A0A8J4A9N4_9ACTN</name>
<dbReference type="Pfam" id="PF00668">
    <property type="entry name" value="Condensation"/>
    <property type="match status" value="2"/>
</dbReference>
<dbReference type="SMART" id="SM00823">
    <property type="entry name" value="PKS_PP"/>
    <property type="match status" value="1"/>
</dbReference>
<evidence type="ECO:0000256" key="4">
    <source>
        <dbReference type="SAM" id="MobiDB-lite"/>
    </source>
</evidence>
<dbReference type="PANTHER" id="PTHR45527:SF1">
    <property type="entry name" value="FATTY ACID SYNTHASE"/>
    <property type="match status" value="1"/>
</dbReference>
<feature type="region of interest" description="Disordered" evidence="4">
    <location>
        <begin position="1054"/>
        <end position="1116"/>
    </location>
</feature>
<dbReference type="InterPro" id="IPR001242">
    <property type="entry name" value="Condensation_dom"/>
</dbReference>
<dbReference type="GO" id="GO:0003824">
    <property type="term" value="F:catalytic activity"/>
    <property type="evidence" value="ECO:0007669"/>
    <property type="project" value="InterPro"/>
</dbReference>
<dbReference type="PROSITE" id="PS50075">
    <property type="entry name" value="CARRIER"/>
    <property type="match status" value="1"/>
</dbReference>
<keyword evidence="7" id="KW-1185">Reference proteome</keyword>
<comment type="caution">
    <text evidence="6">The sequence shown here is derived from an EMBL/GenBank/DDBJ whole genome shotgun (WGS) entry which is preliminary data.</text>
</comment>
<dbReference type="GO" id="GO:0043041">
    <property type="term" value="P:amino acid activation for nonribosomal peptide biosynthetic process"/>
    <property type="evidence" value="ECO:0007669"/>
    <property type="project" value="TreeGrafter"/>
</dbReference>
<dbReference type="PROSITE" id="PS00012">
    <property type="entry name" value="PHOSPHOPANTETHEINE"/>
    <property type="match status" value="1"/>
</dbReference>
<dbReference type="InterPro" id="IPR023213">
    <property type="entry name" value="CAT-like_dom_sf"/>
</dbReference>
<dbReference type="InterPro" id="IPR045851">
    <property type="entry name" value="AMP-bd_C_sf"/>
</dbReference>
<dbReference type="GO" id="GO:0031177">
    <property type="term" value="F:phosphopantetheine binding"/>
    <property type="evidence" value="ECO:0007669"/>
    <property type="project" value="InterPro"/>
</dbReference>
<dbReference type="Gene3D" id="3.30.559.10">
    <property type="entry name" value="Chloramphenicol acetyltransferase-like domain"/>
    <property type="match status" value="1"/>
</dbReference>
<dbReference type="Gene3D" id="1.10.1200.10">
    <property type="entry name" value="ACP-like"/>
    <property type="match status" value="1"/>
</dbReference>
<feature type="region of interest" description="Disordered" evidence="4">
    <location>
        <begin position="947"/>
        <end position="966"/>
    </location>
</feature>
<dbReference type="GO" id="GO:0008610">
    <property type="term" value="P:lipid biosynthetic process"/>
    <property type="evidence" value="ECO:0007669"/>
    <property type="project" value="UniProtKB-ARBA"/>
</dbReference>
<comment type="cofactor">
    <cofactor evidence="1">
        <name>pantetheine 4'-phosphate</name>
        <dbReference type="ChEBI" id="CHEBI:47942"/>
    </cofactor>
</comment>
<feature type="domain" description="Carrier" evidence="5">
    <location>
        <begin position="975"/>
        <end position="1051"/>
    </location>
</feature>
<dbReference type="SUPFAM" id="SSF56801">
    <property type="entry name" value="Acetyl-CoA synthetase-like"/>
    <property type="match status" value="1"/>
</dbReference>